<evidence type="ECO:0000313" key="1">
    <source>
        <dbReference type="EMBL" id="MCU7551377.1"/>
    </source>
</evidence>
<dbReference type="AlphaFoldDB" id="A0A9X3BIH7"/>
<dbReference type="EMBL" id="JAOTIF010000020">
    <property type="protein sequence ID" value="MCU7551377.1"/>
    <property type="molecule type" value="Genomic_DNA"/>
</dbReference>
<reference evidence="1" key="2">
    <citation type="submission" date="2023-04" db="EMBL/GenBank/DDBJ databases">
        <title>Paracnuella aquatica gen. nov., sp. nov., a member of the family Chitinophagaceae isolated from a hot spring.</title>
        <authorList>
            <person name="Wang C."/>
        </authorList>
    </citation>
    <scope>NUCLEOTIDE SEQUENCE</scope>
    <source>
        <strain evidence="1">LB-8</strain>
    </source>
</reference>
<reference evidence="1" key="1">
    <citation type="submission" date="2022-09" db="EMBL/GenBank/DDBJ databases">
        <authorList>
            <person name="Yuan C."/>
            <person name="Ke Z."/>
        </authorList>
    </citation>
    <scope>NUCLEOTIDE SEQUENCE</scope>
    <source>
        <strain evidence="1">LB-8</strain>
    </source>
</reference>
<organism evidence="1 2">
    <name type="scientific">Paraflavisolibacter caeni</name>
    <dbReference type="NCBI Taxonomy" id="2982496"/>
    <lineage>
        <taxon>Bacteria</taxon>
        <taxon>Pseudomonadati</taxon>
        <taxon>Bacteroidota</taxon>
        <taxon>Chitinophagia</taxon>
        <taxon>Chitinophagales</taxon>
        <taxon>Chitinophagaceae</taxon>
        <taxon>Paraflavisolibacter</taxon>
    </lineage>
</organism>
<sequence>MKVECNDQKTFRLTEQAHLLGELTYKNFFSYKAEITLTNSERYEIKPVGFFGTSITVTKNETEITDLKMNWKGQIVMTFQDGQEFVFKAKGVFRNKYVIENKEEEELILFDPKFNWGQFNYDYEISYDKKPQDILLVLLGVYASNYYIAVVSGAI</sequence>
<dbReference type="Proteomes" id="UP001155483">
    <property type="component" value="Unassembled WGS sequence"/>
</dbReference>
<protein>
    <submittedName>
        <fullName evidence="1">Uncharacterized protein</fullName>
    </submittedName>
</protein>
<dbReference type="RefSeq" id="WP_279298816.1">
    <property type="nucleotide sequence ID" value="NZ_JAOTIF010000020.1"/>
</dbReference>
<proteinExistence type="predicted"/>
<evidence type="ECO:0000313" key="2">
    <source>
        <dbReference type="Proteomes" id="UP001155483"/>
    </source>
</evidence>
<name>A0A9X3BIH7_9BACT</name>
<keyword evidence="2" id="KW-1185">Reference proteome</keyword>
<comment type="caution">
    <text evidence="1">The sequence shown here is derived from an EMBL/GenBank/DDBJ whole genome shotgun (WGS) entry which is preliminary data.</text>
</comment>
<accession>A0A9X3BIH7</accession>
<gene>
    <name evidence="1" type="ORF">OCK74_19805</name>
</gene>